<keyword evidence="2" id="KW-0560">Oxidoreductase</keyword>
<dbReference type="SUPFAM" id="SSF47203">
    <property type="entry name" value="Acyl-CoA dehydrogenase C-terminal domain-like"/>
    <property type="match status" value="1"/>
</dbReference>
<dbReference type="InterPro" id="IPR009100">
    <property type="entry name" value="AcylCoA_DH/oxidase_NM_dom_sf"/>
</dbReference>
<dbReference type="InterPro" id="IPR046373">
    <property type="entry name" value="Acyl-CoA_Oxase/DH_mid-dom_sf"/>
</dbReference>
<evidence type="ECO:0000313" key="7">
    <source>
        <dbReference type="Proteomes" id="UP000218335"/>
    </source>
</evidence>
<dbReference type="Pfam" id="PF02771">
    <property type="entry name" value="Acyl-CoA_dh_N"/>
    <property type="match status" value="1"/>
</dbReference>
<organism evidence="6 7">
    <name type="scientific">Staphylococcus delphini</name>
    <dbReference type="NCBI Taxonomy" id="53344"/>
    <lineage>
        <taxon>Bacteria</taxon>
        <taxon>Bacillati</taxon>
        <taxon>Bacillota</taxon>
        <taxon>Bacilli</taxon>
        <taxon>Bacillales</taxon>
        <taxon>Staphylococcaceae</taxon>
        <taxon>Staphylococcus</taxon>
        <taxon>Staphylococcus intermedius group</taxon>
    </lineage>
</organism>
<dbReference type="PIRSF" id="PIRSF016578">
    <property type="entry name" value="HsaA"/>
    <property type="match status" value="1"/>
</dbReference>
<evidence type="ECO:0000256" key="2">
    <source>
        <dbReference type="ARBA" id="ARBA00023002"/>
    </source>
</evidence>
<feature type="domain" description="Acyl-CoA dehydrogenase/oxidase N-terminal" evidence="4">
    <location>
        <begin position="22"/>
        <end position="97"/>
    </location>
</feature>
<dbReference type="GO" id="GO:0003995">
    <property type="term" value="F:acyl-CoA dehydrogenase activity"/>
    <property type="evidence" value="ECO:0007669"/>
    <property type="project" value="TreeGrafter"/>
</dbReference>
<keyword evidence="1" id="KW-0285">Flavoprotein</keyword>
<evidence type="ECO:0000259" key="4">
    <source>
        <dbReference type="Pfam" id="PF02771"/>
    </source>
</evidence>
<feature type="domain" description="Acyl-CoA dehydrogenase C-terminal" evidence="5">
    <location>
        <begin position="243"/>
        <end position="360"/>
    </location>
</feature>
<feature type="domain" description="Acyl-CoA oxidase/dehydrogenase middle" evidence="3">
    <location>
        <begin position="125"/>
        <end position="217"/>
    </location>
</feature>
<proteinExistence type="predicted"/>
<dbReference type="PANTHER" id="PTHR43884">
    <property type="entry name" value="ACYL-COA DEHYDROGENASE"/>
    <property type="match status" value="1"/>
</dbReference>
<dbReference type="CDD" id="cd00567">
    <property type="entry name" value="ACAD"/>
    <property type="match status" value="1"/>
</dbReference>
<comment type="caution">
    <text evidence="6">The sequence shown here is derived from an EMBL/GenBank/DDBJ whole genome shotgun (WGS) entry which is preliminary data.</text>
</comment>
<dbReference type="InterPro" id="IPR013107">
    <property type="entry name" value="Acyl-CoA_DH_C"/>
</dbReference>
<dbReference type="Gene3D" id="1.10.540.10">
    <property type="entry name" value="Acyl-CoA dehydrogenase/oxidase, N-terminal domain"/>
    <property type="match status" value="1"/>
</dbReference>
<dbReference type="GO" id="GO:0050660">
    <property type="term" value="F:flavin adenine dinucleotide binding"/>
    <property type="evidence" value="ECO:0007669"/>
    <property type="project" value="InterPro"/>
</dbReference>
<dbReference type="Pfam" id="PF08028">
    <property type="entry name" value="Acyl-CoA_dh_2"/>
    <property type="match status" value="1"/>
</dbReference>
<dbReference type="InterPro" id="IPR006091">
    <property type="entry name" value="Acyl-CoA_Oxase/DH_mid-dom"/>
</dbReference>
<name>A0A2A4GZL3_9STAP</name>
<evidence type="ECO:0000313" key="6">
    <source>
        <dbReference type="EMBL" id="PCF56447.1"/>
    </source>
</evidence>
<dbReference type="Proteomes" id="UP000218335">
    <property type="component" value="Unassembled WGS sequence"/>
</dbReference>
<protein>
    <submittedName>
        <fullName evidence="6">Acyl-CoA dehydrogenase</fullName>
    </submittedName>
</protein>
<sequence length="386" mass="43080">MKSVLIQSAVQKEWIAKLEAHREELTKYAQSNDRAHRFPHENIQWLVDEGYTQLTLPESYGGRGATLEDMVVLQSVLGSIDGPTALSIGWHIALVGEVFERRIWDEAILDDFAEAVKKGALANRAVSEAETGSPTRGGRPQTYARFENNHYILNGVKTFTSMSPVLTHIIVAAYIPEKEQVGFFMVEKGTPGLEIADNWNMVGMRATESHDVILNDVQVQPDQLIEIRGEGPPYQNGWLLHIPATYLGIAQAARDYAVDFALNYSPNSMEGMIADLPVVQQNIGQMETKLITARHVLWSTARAYQTMTPQDVVAAETAASKVVVMNEGLDVIDLAMRIVGAKSLEMERPLQRYFRDMRAGLHNPPMQDMAYTKIAQQAITERRSDV</sequence>
<reference evidence="6 7" key="1">
    <citation type="journal article" date="2017" name="PLoS ONE">
        <title>Development of a real-time PCR for detection of Staphylococcus pseudintermedius using a novel automated comparison of whole-genome sequences.</title>
        <authorList>
            <person name="Verstappen K.M."/>
            <person name="Huijbregts L."/>
            <person name="Spaninks M."/>
            <person name="Wagenaar J.A."/>
            <person name="Fluit A.C."/>
            <person name="Duim B."/>
        </authorList>
    </citation>
    <scope>NUCLEOTIDE SEQUENCE [LARGE SCALE GENOMIC DNA]</scope>
    <source>
        <strain evidence="6 7">215070706401-1</strain>
    </source>
</reference>
<dbReference type="EMBL" id="MWUU01000003">
    <property type="protein sequence ID" value="PCF56447.1"/>
    <property type="molecule type" value="Genomic_DNA"/>
</dbReference>
<dbReference type="InterPro" id="IPR036250">
    <property type="entry name" value="AcylCo_DH-like_C"/>
</dbReference>
<dbReference type="Gene3D" id="1.20.140.10">
    <property type="entry name" value="Butyryl-CoA Dehydrogenase, subunit A, domain 3"/>
    <property type="match status" value="1"/>
</dbReference>
<evidence type="ECO:0000259" key="3">
    <source>
        <dbReference type="Pfam" id="PF02770"/>
    </source>
</evidence>
<dbReference type="AlphaFoldDB" id="A0A2A4GZL3"/>
<dbReference type="FunFam" id="2.40.110.10:FF:000020">
    <property type="entry name" value="Putative acyl-CoA dehydrogenase YdbM"/>
    <property type="match status" value="1"/>
</dbReference>
<dbReference type="SUPFAM" id="SSF56645">
    <property type="entry name" value="Acyl-CoA dehydrogenase NM domain-like"/>
    <property type="match status" value="1"/>
</dbReference>
<dbReference type="PANTHER" id="PTHR43884:SF25">
    <property type="entry name" value="ACYL-COA DEHYDROGENASE YDBM-RELATED"/>
    <property type="match status" value="1"/>
</dbReference>
<dbReference type="Gene3D" id="2.40.110.10">
    <property type="entry name" value="Butyryl-CoA Dehydrogenase, subunit A, domain 2"/>
    <property type="match status" value="1"/>
</dbReference>
<accession>A0A2A4GZL3</accession>
<dbReference type="InterPro" id="IPR037069">
    <property type="entry name" value="AcylCoA_DH/ox_N_sf"/>
</dbReference>
<dbReference type="RefSeq" id="WP_096590887.1">
    <property type="nucleotide sequence ID" value="NZ_MWRM01000004.1"/>
</dbReference>
<evidence type="ECO:0000256" key="1">
    <source>
        <dbReference type="ARBA" id="ARBA00022630"/>
    </source>
</evidence>
<gene>
    <name evidence="6" type="ORF">B5C08_03080</name>
</gene>
<dbReference type="Pfam" id="PF02770">
    <property type="entry name" value="Acyl-CoA_dh_M"/>
    <property type="match status" value="1"/>
</dbReference>
<dbReference type="InterPro" id="IPR013786">
    <property type="entry name" value="AcylCoA_DH/ox_N"/>
</dbReference>
<evidence type="ECO:0000259" key="5">
    <source>
        <dbReference type="Pfam" id="PF08028"/>
    </source>
</evidence>